<comment type="similarity">
    <text evidence="1">Belongs to the peptidase S33 family.</text>
</comment>
<feature type="domain" description="Peptidase S33 tripeptidyl aminopeptidase-like C-terminal" evidence="7">
    <location>
        <begin position="391"/>
        <end position="487"/>
    </location>
</feature>
<evidence type="ECO:0000256" key="5">
    <source>
        <dbReference type="SAM" id="SignalP"/>
    </source>
</evidence>
<organism evidence="8 9">
    <name type="scientific">Planosporangium mesophilum</name>
    <dbReference type="NCBI Taxonomy" id="689768"/>
    <lineage>
        <taxon>Bacteria</taxon>
        <taxon>Bacillati</taxon>
        <taxon>Actinomycetota</taxon>
        <taxon>Actinomycetes</taxon>
        <taxon>Micromonosporales</taxon>
        <taxon>Micromonosporaceae</taxon>
        <taxon>Planosporangium</taxon>
    </lineage>
</organism>
<keyword evidence="9" id="KW-1185">Reference proteome</keyword>
<dbReference type="Pfam" id="PF00561">
    <property type="entry name" value="Abhydrolase_1"/>
    <property type="match status" value="1"/>
</dbReference>
<evidence type="ECO:0000313" key="8">
    <source>
        <dbReference type="EMBL" id="GII26298.1"/>
    </source>
</evidence>
<reference evidence="8" key="1">
    <citation type="submission" date="2021-01" db="EMBL/GenBank/DDBJ databases">
        <title>Whole genome shotgun sequence of Planosporangium mesophilum NBRC 109066.</title>
        <authorList>
            <person name="Komaki H."/>
            <person name="Tamura T."/>
        </authorList>
    </citation>
    <scope>NUCLEOTIDE SEQUENCE</scope>
    <source>
        <strain evidence="8">NBRC 109066</strain>
    </source>
</reference>
<evidence type="ECO:0000256" key="4">
    <source>
        <dbReference type="SAM" id="MobiDB-lite"/>
    </source>
</evidence>
<evidence type="ECO:0000256" key="1">
    <source>
        <dbReference type="ARBA" id="ARBA00010088"/>
    </source>
</evidence>
<sequence length="533" mass="58178">MKAKTRRLVVFSTAAVMAALSAGSAAWSAPAASSAAPGITWGACERASLVKAGAECGFLSVPLDYSRPNGTKIKLAVSRVKHKTPDSQYQGVMLVNPGGPGGSGLGLSVLGRYVPKNAGDAYDWIGFDPRGVGSSQPAISCLPEYMGPNRPDYIPWHESLEKTWLDRSKSYAAACGKNDKIGLLNHITTVDAAKDMESIRTALGQQQINYYGSSYGTYLGQVYSTLYPQRLRRMVLDGNVDARKVWYQANLDQDVAFERNVKIWFGWLAKYDSVYHLGTTADQVEKRWYAEQVKLRLKPAGGVVGPDEWTDIFLQAGYYQVTWLDLADTFANWVHTGDPAPLIAAYEATDSPGDDNGYAVYNAVQCTDVQWPRSWDQWKRDNWNTFRVAPFETWGNAWFNAPCLYWPAKAKRPVNVDGRNVAGALLINETLDAATPFEGSLELRRRFPNAVLIAEPGGTTHSGSLYGNACVDDKIADYLLSGKLPARKAGDGPDATCDPLPEPVPAAAGSFSASSTDVNATRADLRPMLHGRR</sequence>
<dbReference type="InterPro" id="IPR051601">
    <property type="entry name" value="Serine_prot/Carboxylest_S33"/>
</dbReference>
<evidence type="ECO:0000256" key="2">
    <source>
        <dbReference type="ARBA" id="ARBA00022729"/>
    </source>
</evidence>
<dbReference type="InterPro" id="IPR013595">
    <property type="entry name" value="Pept_S33_TAP-like_C"/>
</dbReference>
<feature type="signal peptide" evidence="5">
    <location>
        <begin position="1"/>
        <end position="28"/>
    </location>
</feature>
<dbReference type="GO" id="GO:0016787">
    <property type="term" value="F:hydrolase activity"/>
    <property type="evidence" value="ECO:0007669"/>
    <property type="project" value="UniProtKB-KW"/>
</dbReference>
<feature type="domain" description="AB hydrolase-1" evidence="6">
    <location>
        <begin position="92"/>
        <end position="261"/>
    </location>
</feature>
<dbReference type="InterPro" id="IPR000073">
    <property type="entry name" value="AB_hydrolase_1"/>
</dbReference>
<dbReference type="AlphaFoldDB" id="A0A8J3X732"/>
<feature type="chain" id="PRO_5039716740" evidence="5">
    <location>
        <begin position="29"/>
        <end position="533"/>
    </location>
</feature>
<dbReference type="EMBL" id="BOON01000073">
    <property type="protein sequence ID" value="GII26298.1"/>
    <property type="molecule type" value="Genomic_DNA"/>
</dbReference>
<dbReference type="PANTHER" id="PTHR43248:SF29">
    <property type="entry name" value="TRIPEPTIDYL AMINOPEPTIDASE"/>
    <property type="match status" value="1"/>
</dbReference>
<dbReference type="PANTHER" id="PTHR43248">
    <property type="entry name" value="2-SUCCINYL-6-HYDROXY-2,4-CYCLOHEXADIENE-1-CARBOXYLATE SYNTHASE"/>
    <property type="match status" value="1"/>
</dbReference>
<evidence type="ECO:0000259" key="7">
    <source>
        <dbReference type="Pfam" id="PF08386"/>
    </source>
</evidence>
<evidence type="ECO:0000259" key="6">
    <source>
        <dbReference type="Pfam" id="PF00561"/>
    </source>
</evidence>
<dbReference type="InterPro" id="IPR006311">
    <property type="entry name" value="TAT_signal"/>
</dbReference>
<evidence type="ECO:0000256" key="3">
    <source>
        <dbReference type="ARBA" id="ARBA00022801"/>
    </source>
</evidence>
<feature type="region of interest" description="Disordered" evidence="4">
    <location>
        <begin position="490"/>
        <end position="533"/>
    </location>
</feature>
<dbReference type="Gene3D" id="3.40.50.1820">
    <property type="entry name" value="alpha/beta hydrolase"/>
    <property type="match status" value="1"/>
</dbReference>
<gene>
    <name evidence="8" type="ORF">Pme01_58950</name>
</gene>
<dbReference type="InterPro" id="IPR029058">
    <property type="entry name" value="AB_hydrolase_fold"/>
</dbReference>
<dbReference type="SUPFAM" id="SSF53474">
    <property type="entry name" value="alpha/beta-Hydrolases"/>
    <property type="match status" value="1"/>
</dbReference>
<proteinExistence type="inferred from homology"/>
<name>A0A8J3X732_9ACTN</name>
<accession>A0A8J3X732</accession>
<dbReference type="Pfam" id="PF08386">
    <property type="entry name" value="Abhydrolase_4"/>
    <property type="match status" value="1"/>
</dbReference>
<keyword evidence="3" id="KW-0378">Hydrolase</keyword>
<dbReference type="RefSeq" id="WP_239088532.1">
    <property type="nucleotide sequence ID" value="NZ_BOON01000073.1"/>
</dbReference>
<dbReference type="PROSITE" id="PS51318">
    <property type="entry name" value="TAT"/>
    <property type="match status" value="1"/>
</dbReference>
<dbReference type="Proteomes" id="UP000599074">
    <property type="component" value="Unassembled WGS sequence"/>
</dbReference>
<comment type="caution">
    <text evidence="8">The sequence shown here is derived from an EMBL/GenBank/DDBJ whole genome shotgun (WGS) entry which is preliminary data.</text>
</comment>
<evidence type="ECO:0000313" key="9">
    <source>
        <dbReference type="Proteomes" id="UP000599074"/>
    </source>
</evidence>
<keyword evidence="2 5" id="KW-0732">Signal</keyword>
<protein>
    <submittedName>
        <fullName evidence="8">Peptidase</fullName>
    </submittedName>
</protein>